<feature type="domain" description="HIRAN" evidence="3">
    <location>
        <begin position="31"/>
        <end position="72"/>
    </location>
</feature>
<organism evidence="4 5">
    <name type="scientific">Plantactinospora sonchi</name>
    <dbReference type="NCBI Taxonomy" id="1544735"/>
    <lineage>
        <taxon>Bacteria</taxon>
        <taxon>Bacillati</taxon>
        <taxon>Actinomycetota</taxon>
        <taxon>Actinomycetes</taxon>
        <taxon>Micromonosporales</taxon>
        <taxon>Micromonosporaceae</taxon>
        <taxon>Plantactinospora</taxon>
    </lineage>
</organism>
<keyword evidence="1" id="KW-0479">Metal-binding</keyword>
<protein>
    <submittedName>
        <fullName evidence="4">HIRAN domain-containing protein</fullName>
    </submittedName>
</protein>
<dbReference type="RefSeq" id="WP_331216073.1">
    <property type="nucleotide sequence ID" value="NZ_JAZGQK010000017.1"/>
</dbReference>
<evidence type="ECO:0000256" key="1">
    <source>
        <dbReference type="ARBA" id="ARBA00022723"/>
    </source>
</evidence>
<evidence type="ECO:0000313" key="5">
    <source>
        <dbReference type="Proteomes" id="UP001332243"/>
    </source>
</evidence>
<reference evidence="4 5" key="1">
    <citation type="submission" date="2024-01" db="EMBL/GenBank/DDBJ databases">
        <title>Genome insights into Plantactinospora sonchi sp. nov.</title>
        <authorList>
            <person name="Wang L."/>
        </authorList>
    </citation>
    <scope>NUCLEOTIDE SEQUENCE [LARGE SCALE GENOMIC DNA]</scope>
    <source>
        <strain evidence="4 5">NEAU-QY2</strain>
    </source>
</reference>
<evidence type="ECO:0000313" key="4">
    <source>
        <dbReference type="EMBL" id="MEE6260970.1"/>
    </source>
</evidence>
<comment type="caution">
    <text evidence="4">The sequence shown here is derived from an EMBL/GenBank/DDBJ whole genome shotgun (WGS) entry which is preliminary data.</text>
</comment>
<keyword evidence="2" id="KW-0378">Hydrolase</keyword>
<keyword evidence="5" id="KW-1185">Reference proteome</keyword>
<evidence type="ECO:0000259" key="3">
    <source>
        <dbReference type="Pfam" id="PF08797"/>
    </source>
</evidence>
<gene>
    <name evidence="4" type="ORF">V1633_21025</name>
</gene>
<evidence type="ECO:0000256" key="2">
    <source>
        <dbReference type="ARBA" id="ARBA00022801"/>
    </source>
</evidence>
<sequence length="316" mass="34596">MEIVGESHYYPHIRRLLGTGALTRDSREVMTVAQLVPEPRNRFDPNAIGVYVGGGQVGHLPREQAVRYSPVLLRLVDEGWTPQVAARVYGYEHDDWEDESLNPRQVFVGSVRVALAEPHMVVPATLPPSERHAVLPTGRKVQVTGEEKHINDLVPLLGQHGETWVHATLHELVEQKARSSRTVAEVRINGSAVGTLTPATSGDLLPVIRHLAGRDVVTTARAILKGNRVKADLVLDVCRMNELSDAWLDSPPLFEGTQAVGGSRGETVVPATATAWRFNPAPGWPPCPPGWTPPAGWRPDPSWPAAPVSWQFWVAS</sequence>
<dbReference type="Proteomes" id="UP001332243">
    <property type="component" value="Unassembled WGS sequence"/>
</dbReference>
<proteinExistence type="predicted"/>
<accession>A0ABU7RWS9</accession>
<name>A0ABU7RWS9_9ACTN</name>
<dbReference type="EMBL" id="JAZGQK010000017">
    <property type="protein sequence ID" value="MEE6260970.1"/>
    <property type="molecule type" value="Genomic_DNA"/>
</dbReference>
<dbReference type="Gene3D" id="3.30.70.2330">
    <property type="match status" value="1"/>
</dbReference>
<dbReference type="InterPro" id="IPR014905">
    <property type="entry name" value="HIRAN"/>
</dbReference>
<dbReference type="Pfam" id="PF08797">
    <property type="entry name" value="HIRAN"/>
    <property type="match status" value="1"/>
</dbReference>